<keyword evidence="2" id="KW-1185">Reference proteome</keyword>
<accession>A0A183KD54</accession>
<reference evidence="3" key="1">
    <citation type="submission" date="2016-06" db="UniProtKB">
        <authorList>
            <consortium name="WormBaseParasite"/>
        </authorList>
    </citation>
    <scope>IDENTIFICATION</scope>
</reference>
<protein>
    <submittedName>
        <fullName evidence="1 3">Uncharacterized protein</fullName>
    </submittedName>
</protein>
<evidence type="ECO:0000313" key="1">
    <source>
        <dbReference type="EMBL" id="VDP50700.1"/>
    </source>
</evidence>
<dbReference type="Proteomes" id="UP000279833">
    <property type="component" value="Unassembled WGS sequence"/>
</dbReference>
<evidence type="ECO:0000313" key="2">
    <source>
        <dbReference type="Proteomes" id="UP000279833"/>
    </source>
</evidence>
<dbReference type="EMBL" id="UZAK01035488">
    <property type="protein sequence ID" value="VDP50700.1"/>
    <property type="molecule type" value="Genomic_DNA"/>
</dbReference>
<reference evidence="1 2" key="2">
    <citation type="submission" date="2018-11" db="EMBL/GenBank/DDBJ databases">
        <authorList>
            <consortium name="Pathogen Informatics"/>
        </authorList>
    </citation>
    <scope>NUCLEOTIDE SEQUENCE [LARGE SCALE GENOMIC DNA]</scope>
    <source>
        <strain evidence="1">Dakar</strain>
        <strain evidence="2">Dakar, Senegal</strain>
    </source>
</reference>
<evidence type="ECO:0000313" key="3">
    <source>
        <dbReference type="WBParaSite" id="SCUD_0001294901-mRNA-1"/>
    </source>
</evidence>
<name>A0A183KD54_9TREM</name>
<gene>
    <name evidence="1" type="ORF">SCUD_LOCUS12946</name>
</gene>
<organism evidence="3">
    <name type="scientific">Schistosoma curassoni</name>
    <dbReference type="NCBI Taxonomy" id="6186"/>
    <lineage>
        <taxon>Eukaryota</taxon>
        <taxon>Metazoa</taxon>
        <taxon>Spiralia</taxon>
        <taxon>Lophotrochozoa</taxon>
        <taxon>Platyhelminthes</taxon>
        <taxon>Trematoda</taxon>
        <taxon>Digenea</taxon>
        <taxon>Strigeidida</taxon>
        <taxon>Schistosomatoidea</taxon>
        <taxon>Schistosomatidae</taxon>
        <taxon>Schistosoma</taxon>
    </lineage>
</organism>
<proteinExistence type="predicted"/>
<dbReference type="AlphaFoldDB" id="A0A183KD54"/>
<dbReference type="WBParaSite" id="SCUD_0001294901-mRNA-1">
    <property type="protein sequence ID" value="SCUD_0001294901-mRNA-1"/>
    <property type="gene ID" value="SCUD_0001294901"/>
</dbReference>
<sequence>MKISICSVNDIPYFTEYTAFFKCNKYNGIIRAANNFNCTTFYNIHFFTDFTLSTNIIFGQKHDRFQSQYHVVDESFFTIL</sequence>